<gene>
    <name evidence="2" type="ORF">ACFOZ4_31735</name>
</gene>
<organism evidence="2 3">
    <name type="scientific">Hamadaea flava</name>
    <dbReference type="NCBI Taxonomy" id="1742688"/>
    <lineage>
        <taxon>Bacteria</taxon>
        <taxon>Bacillati</taxon>
        <taxon>Actinomycetota</taxon>
        <taxon>Actinomycetes</taxon>
        <taxon>Micromonosporales</taxon>
        <taxon>Micromonosporaceae</taxon>
        <taxon>Hamadaea</taxon>
    </lineage>
</organism>
<dbReference type="RefSeq" id="WP_253763084.1">
    <property type="nucleotide sequence ID" value="NZ_JAMZDZ010000001.1"/>
</dbReference>
<dbReference type="Proteomes" id="UP001595816">
    <property type="component" value="Unassembled WGS sequence"/>
</dbReference>
<dbReference type="InterPro" id="IPR014457">
    <property type="entry name" value="UCP010260"/>
</dbReference>
<dbReference type="PANTHER" id="PTHR34202">
    <property type="entry name" value="UPF0548 PROTEIN"/>
    <property type="match status" value="1"/>
</dbReference>
<accession>A0ABV8LXW4</accession>
<evidence type="ECO:0000313" key="3">
    <source>
        <dbReference type="Proteomes" id="UP001595816"/>
    </source>
</evidence>
<dbReference type="Pfam" id="PF09348">
    <property type="entry name" value="DUF1990"/>
    <property type="match status" value="1"/>
</dbReference>
<dbReference type="PIRSF" id="PIRSF010260">
    <property type="entry name" value="UCP010260"/>
    <property type="match status" value="1"/>
</dbReference>
<dbReference type="InterPro" id="IPR018960">
    <property type="entry name" value="DUF1990"/>
</dbReference>
<name>A0ABV8LXW4_9ACTN</name>
<protein>
    <submittedName>
        <fullName evidence="2">DUF1990 family protein</fullName>
    </submittedName>
</protein>
<reference evidence="3" key="1">
    <citation type="journal article" date="2019" name="Int. J. Syst. Evol. Microbiol.">
        <title>The Global Catalogue of Microorganisms (GCM) 10K type strain sequencing project: providing services to taxonomists for standard genome sequencing and annotation.</title>
        <authorList>
            <consortium name="The Broad Institute Genomics Platform"/>
            <consortium name="The Broad Institute Genome Sequencing Center for Infectious Disease"/>
            <person name="Wu L."/>
            <person name="Ma J."/>
        </authorList>
    </citation>
    <scope>NUCLEOTIDE SEQUENCE [LARGE SCALE GENOMIC DNA]</scope>
    <source>
        <strain evidence="3">CGMCC 4.7289</strain>
    </source>
</reference>
<evidence type="ECO:0000313" key="2">
    <source>
        <dbReference type="EMBL" id="MFC4135207.1"/>
    </source>
</evidence>
<dbReference type="PANTHER" id="PTHR34202:SF1">
    <property type="entry name" value="UPF0548 PROTEIN"/>
    <property type="match status" value="1"/>
</dbReference>
<evidence type="ECO:0000259" key="1">
    <source>
        <dbReference type="Pfam" id="PF09348"/>
    </source>
</evidence>
<feature type="domain" description="DUF1990" evidence="1">
    <location>
        <begin position="4"/>
        <end position="155"/>
    </location>
</feature>
<proteinExistence type="predicted"/>
<keyword evidence="3" id="KW-1185">Reference proteome</keyword>
<dbReference type="EMBL" id="JBHSAY010000020">
    <property type="protein sequence ID" value="MFC4135207.1"/>
    <property type="molecule type" value="Genomic_DNA"/>
</dbReference>
<sequence length="161" mass="17845">MKLTYPEVGGSLHRDLPAGYHHLRVRVPVGPPQAFTAAVEAVLTWRMHRRAGLYVDAGPARPGLRITGRLGHPRFGMPVVCEVVAVVDEPERAGFAYGTVTGHPERGEEAFLVVVEDGRTWLEVTAFSRPAAWYARAVTAIVPLIQRAYARRLGRMLRRLV</sequence>
<comment type="caution">
    <text evidence="2">The sequence shown here is derived from an EMBL/GenBank/DDBJ whole genome shotgun (WGS) entry which is preliminary data.</text>
</comment>